<name>A0A0N5AD26_9BILA</name>
<dbReference type="GO" id="GO:0046964">
    <property type="term" value="F:3'-phosphoadenosine 5'-phosphosulfate transmembrane transporter activity"/>
    <property type="evidence" value="ECO:0007669"/>
    <property type="project" value="TreeGrafter"/>
</dbReference>
<dbReference type="PANTHER" id="PTHR10778:SF8">
    <property type="entry name" value="ADENOSINE 3'-PHOSPHO 5'-PHOSPHOSULFATE TRANSPORTER 2"/>
    <property type="match status" value="1"/>
</dbReference>
<evidence type="ECO:0000256" key="5">
    <source>
        <dbReference type="ARBA" id="ARBA00022989"/>
    </source>
</evidence>
<evidence type="ECO:0000256" key="9">
    <source>
        <dbReference type="ARBA" id="ARBA00042729"/>
    </source>
</evidence>
<dbReference type="PANTHER" id="PTHR10778">
    <property type="entry name" value="SOLUTE CARRIER FAMILY 35 MEMBER B"/>
    <property type="match status" value="1"/>
</dbReference>
<feature type="transmembrane region" description="Helical" evidence="10">
    <location>
        <begin position="194"/>
        <end position="219"/>
    </location>
</feature>
<feature type="transmembrane region" description="Helical" evidence="10">
    <location>
        <begin position="225"/>
        <end position="244"/>
    </location>
</feature>
<feature type="transmembrane region" description="Helical" evidence="10">
    <location>
        <begin position="7"/>
        <end position="27"/>
    </location>
</feature>
<feature type="transmembrane region" description="Helical" evidence="10">
    <location>
        <begin position="78"/>
        <end position="96"/>
    </location>
</feature>
<evidence type="ECO:0000256" key="2">
    <source>
        <dbReference type="ARBA" id="ARBA00010694"/>
    </source>
</evidence>
<dbReference type="InterPro" id="IPR013657">
    <property type="entry name" value="SCL35B1-4/HUT1"/>
</dbReference>
<keyword evidence="5 10" id="KW-1133">Transmembrane helix</keyword>
<evidence type="ECO:0000313" key="12">
    <source>
        <dbReference type="WBParaSite" id="SMUV_0000205801-mRNA-1"/>
    </source>
</evidence>
<feature type="transmembrane region" description="Helical" evidence="10">
    <location>
        <begin position="156"/>
        <end position="174"/>
    </location>
</feature>
<comment type="subcellular location">
    <subcellularLocation>
        <location evidence="1">Golgi apparatus membrane</location>
        <topology evidence="1">Multi-pass membrane protein</topology>
    </subcellularLocation>
</comment>
<evidence type="ECO:0000256" key="3">
    <source>
        <dbReference type="ARBA" id="ARBA00022448"/>
    </source>
</evidence>
<proteinExistence type="inferred from homology"/>
<protein>
    <recommendedName>
        <fullName evidence="7">Adenosine 3'-phospho 5'-phosphosulfate transporter 2</fullName>
    </recommendedName>
    <alternativeName>
        <fullName evidence="8">PAPS transporter 2</fullName>
    </alternativeName>
    <alternativeName>
        <fullName evidence="9">Solute carrier family 35 member B3 homolog</fullName>
    </alternativeName>
</protein>
<dbReference type="GO" id="GO:0005789">
    <property type="term" value="C:endoplasmic reticulum membrane"/>
    <property type="evidence" value="ECO:0007669"/>
    <property type="project" value="TreeGrafter"/>
</dbReference>
<keyword evidence="4 10" id="KW-0812">Transmembrane</keyword>
<evidence type="ECO:0000256" key="4">
    <source>
        <dbReference type="ARBA" id="ARBA00022692"/>
    </source>
</evidence>
<dbReference type="AlphaFoldDB" id="A0A0N5AD26"/>
<dbReference type="GO" id="GO:0000139">
    <property type="term" value="C:Golgi membrane"/>
    <property type="evidence" value="ECO:0007669"/>
    <property type="project" value="UniProtKB-SubCell"/>
</dbReference>
<sequence length="329" mass="37386">MCFRPYWLQFIVLSIGVFVFYIGYGYMQELIFQLDEMKTLGWYLTLFQFVLYTAYSFLVKKLSGEGCRKIPLKTYAQIAFYTVVTMGFSNASVGYLNYPTQVIFKCCKLVPVLIGGILIQGKRYNLMDFAAAALMSLGLGVFTLADSQVAPNFNPYGYVMISIALLADAVIGNVQEKAMKHYDATNTEMVLYSYSLGCFYVFLLTLFKGEFFVGFNFFLQHPLRTYGYIAVFSTLGFAGVNVVLSLLRTSGALLTVTVTTIRKTITIALSFIFFQKPFTSKYLLGGSLIFLAIYINVYNKNRSKFDNMLPKLLKTLIHRKKKLFKEEII</sequence>
<dbReference type="STRING" id="451379.A0A0N5AD26"/>
<organism evidence="11 12">
    <name type="scientific">Syphacia muris</name>
    <dbReference type="NCBI Taxonomy" id="451379"/>
    <lineage>
        <taxon>Eukaryota</taxon>
        <taxon>Metazoa</taxon>
        <taxon>Ecdysozoa</taxon>
        <taxon>Nematoda</taxon>
        <taxon>Chromadorea</taxon>
        <taxon>Rhabditida</taxon>
        <taxon>Spirurina</taxon>
        <taxon>Oxyuridomorpha</taxon>
        <taxon>Oxyuroidea</taxon>
        <taxon>Oxyuridae</taxon>
        <taxon>Syphacia</taxon>
    </lineage>
</organism>
<evidence type="ECO:0000313" key="11">
    <source>
        <dbReference type="Proteomes" id="UP000046393"/>
    </source>
</evidence>
<evidence type="ECO:0000256" key="1">
    <source>
        <dbReference type="ARBA" id="ARBA00004653"/>
    </source>
</evidence>
<evidence type="ECO:0000256" key="6">
    <source>
        <dbReference type="ARBA" id="ARBA00023136"/>
    </source>
</evidence>
<feature type="transmembrane region" description="Helical" evidence="10">
    <location>
        <begin position="39"/>
        <end position="58"/>
    </location>
</feature>
<accession>A0A0N5AD26</accession>
<keyword evidence="11" id="KW-1185">Reference proteome</keyword>
<evidence type="ECO:0000256" key="8">
    <source>
        <dbReference type="ARBA" id="ARBA00041866"/>
    </source>
</evidence>
<dbReference type="WBParaSite" id="SMUV_0000205801-mRNA-1">
    <property type="protein sequence ID" value="SMUV_0000205801-mRNA-1"/>
    <property type="gene ID" value="SMUV_0000205801"/>
</dbReference>
<reference evidence="12" key="1">
    <citation type="submission" date="2017-02" db="UniProtKB">
        <authorList>
            <consortium name="WormBaseParasite"/>
        </authorList>
    </citation>
    <scope>IDENTIFICATION</scope>
</reference>
<feature type="transmembrane region" description="Helical" evidence="10">
    <location>
        <begin position="251"/>
        <end position="274"/>
    </location>
</feature>
<feature type="transmembrane region" description="Helical" evidence="10">
    <location>
        <begin position="280"/>
        <end position="298"/>
    </location>
</feature>
<dbReference type="Proteomes" id="UP000046393">
    <property type="component" value="Unplaced"/>
</dbReference>
<keyword evidence="6 10" id="KW-0472">Membrane</keyword>
<dbReference type="Pfam" id="PF08449">
    <property type="entry name" value="UAA"/>
    <property type="match status" value="1"/>
</dbReference>
<comment type="similarity">
    <text evidence="2">Belongs to the nucleotide-sugar transporter family. SLC35B subfamily.</text>
</comment>
<evidence type="ECO:0000256" key="7">
    <source>
        <dbReference type="ARBA" id="ARBA00039669"/>
    </source>
</evidence>
<evidence type="ECO:0000256" key="10">
    <source>
        <dbReference type="SAM" id="Phobius"/>
    </source>
</evidence>
<keyword evidence="3" id="KW-0813">Transport</keyword>
<feature type="transmembrane region" description="Helical" evidence="10">
    <location>
        <begin position="126"/>
        <end position="144"/>
    </location>
</feature>